<evidence type="ECO:0000256" key="1">
    <source>
        <dbReference type="ARBA" id="ARBA00004123"/>
    </source>
</evidence>
<dbReference type="Pfam" id="PF04683">
    <property type="entry name" value="Rpn13_ADRM1_Pru"/>
    <property type="match status" value="1"/>
</dbReference>
<dbReference type="GO" id="GO:0005634">
    <property type="term" value="C:nucleus"/>
    <property type="evidence" value="ECO:0007669"/>
    <property type="project" value="UniProtKB-SubCell"/>
</dbReference>
<keyword evidence="3" id="KW-0963">Cytoplasm</keyword>
<dbReference type="InterPro" id="IPR038108">
    <property type="entry name" value="RPN13_DEUBAD_sf"/>
</dbReference>
<keyword evidence="10" id="KW-1185">Reference proteome</keyword>
<evidence type="ECO:0000313" key="9">
    <source>
        <dbReference type="EMBL" id="KAE9404004.1"/>
    </source>
</evidence>
<feature type="region of interest" description="Disordered" evidence="6">
    <location>
        <begin position="116"/>
        <end position="136"/>
    </location>
</feature>
<organism evidence="9 10">
    <name type="scientific">Gymnopus androsaceus JB14</name>
    <dbReference type="NCBI Taxonomy" id="1447944"/>
    <lineage>
        <taxon>Eukaryota</taxon>
        <taxon>Fungi</taxon>
        <taxon>Dikarya</taxon>
        <taxon>Basidiomycota</taxon>
        <taxon>Agaricomycotina</taxon>
        <taxon>Agaricomycetes</taxon>
        <taxon>Agaricomycetidae</taxon>
        <taxon>Agaricales</taxon>
        <taxon>Marasmiineae</taxon>
        <taxon>Omphalotaceae</taxon>
        <taxon>Gymnopus</taxon>
    </lineage>
</organism>
<reference evidence="9" key="1">
    <citation type="journal article" date="2019" name="Environ. Microbiol.">
        <title>Fungal ecological strategies reflected in gene transcription - a case study of two litter decomposers.</title>
        <authorList>
            <person name="Barbi F."/>
            <person name="Kohler A."/>
            <person name="Barry K."/>
            <person name="Baskaran P."/>
            <person name="Daum C."/>
            <person name="Fauchery L."/>
            <person name="Ihrmark K."/>
            <person name="Kuo A."/>
            <person name="LaButti K."/>
            <person name="Lipzen A."/>
            <person name="Morin E."/>
            <person name="Grigoriev I.V."/>
            <person name="Henrissat B."/>
            <person name="Lindahl B."/>
            <person name="Martin F."/>
        </authorList>
    </citation>
    <scope>NUCLEOTIDE SEQUENCE</scope>
    <source>
        <strain evidence="9">JB14</strain>
    </source>
</reference>
<proteinExistence type="predicted"/>
<dbReference type="Proteomes" id="UP000799118">
    <property type="component" value="Unassembled WGS sequence"/>
</dbReference>
<keyword evidence="4" id="KW-0647">Proteasome</keyword>
<dbReference type="AlphaFoldDB" id="A0A6A4I5C3"/>
<dbReference type="PANTHER" id="PTHR12225">
    <property type="entry name" value="ADHESION REGULATING MOLECULE 1 110 KDA CELL MEMBRANE GLYCOPROTEIN"/>
    <property type="match status" value="1"/>
</dbReference>
<dbReference type="GO" id="GO:0061133">
    <property type="term" value="F:endopeptidase activator activity"/>
    <property type="evidence" value="ECO:0007669"/>
    <property type="project" value="TreeGrafter"/>
</dbReference>
<evidence type="ECO:0000256" key="2">
    <source>
        <dbReference type="ARBA" id="ARBA00004496"/>
    </source>
</evidence>
<evidence type="ECO:0000256" key="6">
    <source>
        <dbReference type="SAM" id="MobiDB-lite"/>
    </source>
</evidence>
<dbReference type="InterPro" id="IPR044868">
    <property type="entry name" value="Rpn13/ADRM1_Pru"/>
</dbReference>
<dbReference type="PROSITE" id="PS51917">
    <property type="entry name" value="PRU"/>
    <property type="match status" value="1"/>
</dbReference>
<dbReference type="GO" id="GO:0070628">
    <property type="term" value="F:proteasome binding"/>
    <property type="evidence" value="ECO:0007669"/>
    <property type="project" value="TreeGrafter"/>
</dbReference>
<dbReference type="PANTHER" id="PTHR12225:SF0">
    <property type="entry name" value="PROTEASOMAL UBIQUITIN RECEPTOR ADRM1"/>
    <property type="match status" value="1"/>
</dbReference>
<dbReference type="InterPro" id="IPR032368">
    <property type="entry name" value="RPN13_DEUBAD"/>
</dbReference>
<evidence type="ECO:0000259" key="7">
    <source>
        <dbReference type="PROSITE" id="PS51916"/>
    </source>
</evidence>
<dbReference type="InterPro" id="IPR038633">
    <property type="entry name" value="Rpn13/ADRM1_Pru_sf"/>
</dbReference>
<evidence type="ECO:0000313" key="10">
    <source>
        <dbReference type="Proteomes" id="UP000799118"/>
    </source>
</evidence>
<sequence length="312" mass="34670">MSDTLLAFKAGRALRRESTNFVDPDPTKGAIILKKEDDLLHFIWKNRSTGDIEEDLILFPGDATFSKIPSAGRVYVLKFSSSAQRHFFWLQDASSARDEEFVNNINGFLMDPDYEPTWGTSPESEASTSTSGASSYLDRTDTVSFPTYSRAIDSAPATADLCYGKWWTRTPALPEMSLNDILTPANITPLFTSHPSLIPTLFPHLPPDLPMPPSPEVVQRIISSPQFRSAVSSLDQALRTGLLGGLVRGLGLPEEAGVGVEPFLRAIQEQLIGKEREEDERIVWIRIEMVHTCVIQSLQKLACMDGNWETLK</sequence>
<gene>
    <name evidence="9" type="ORF">BT96DRAFT_989731</name>
</gene>
<feature type="domain" description="DEUBAD" evidence="7">
    <location>
        <begin position="169"/>
        <end position="277"/>
    </location>
</feature>
<protein>
    <submittedName>
        <fullName evidence="9">Adhesion regulating molecule</fullName>
    </submittedName>
</protein>
<dbReference type="Gene3D" id="1.10.2020.20">
    <property type="match status" value="1"/>
</dbReference>
<comment type="subcellular location">
    <subcellularLocation>
        <location evidence="2">Cytoplasm</location>
    </subcellularLocation>
    <subcellularLocation>
        <location evidence="1">Nucleus</location>
    </subcellularLocation>
</comment>
<evidence type="ECO:0000256" key="3">
    <source>
        <dbReference type="ARBA" id="ARBA00022490"/>
    </source>
</evidence>
<dbReference type="InterPro" id="IPR044867">
    <property type="entry name" value="DEUBAD_dom"/>
</dbReference>
<evidence type="ECO:0000256" key="5">
    <source>
        <dbReference type="ARBA" id="ARBA00023242"/>
    </source>
</evidence>
<evidence type="ECO:0000259" key="8">
    <source>
        <dbReference type="PROSITE" id="PS51917"/>
    </source>
</evidence>
<dbReference type="Pfam" id="PF16550">
    <property type="entry name" value="RPN13_C"/>
    <property type="match status" value="1"/>
</dbReference>
<feature type="domain" description="Pru" evidence="8">
    <location>
        <begin position="1"/>
        <end position="112"/>
    </location>
</feature>
<dbReference type="PROSITE" id="PS51916">
    <property type="entry name" value="DEUBAD"/>
    <property type="match status" value="1"/>
</dbReference>
<dbReference type="OrthoDB" id="340431at2759"/>
<dbReference type="InterPro" id="IPR006773">
    <property type="entry name" value="Rpn13/ADRM1"/>
</dbReference>
<accession>A0A6A4I5C3</accession>
<dbReference type="GO" id="GO:0008541">
    <property type="term" value="C:proteasome regulatory particle, lid subcomplex"/>
    <property type="evidence" value="ECO:0007669"/>
    <property type="project" value="TreeGrafter"/>
</dbReference>
<evidence type="ECO:0000256" key="4">
    <source>
        <dbReference type="ARBA" id="ARBA00022942"/>
    </source>
</evidence>
<feature type="compositionally biased region" description="Low complexity" evidence="6">
    <location>
        <begin position="119"/>
        <end position="135"/>
    </location>
</feature>
<dbReference type="EMBL" id="ML769420">
    <property type="protein sequence ID" value="KAE9404004.1"/>
    <property type="molecule type" value="Genomic_DNA"/>
</dbReference>
<dbReference type="CDD" id="cd13314">
    <property type="entry name" value="PH_Rpn13"/>
    <property type="match status" value="1"/>
</dbReference>
<name>A0A6A4I5C3_9AGAR</name>
<dbReference type="Gene3D" id="2.30.29.70">
    <property type="entry name" value="Proteasomal ubiquitin receptor Rpn13/ADRM1"/>
    <property type="match status" value="1"/>
</dbReference>
<keyword evidence="5" id="KW-0539">Nucleus</keyword>
<dbReference type="GO" id="GO:0005737">
    <property type="term" value="C:cytoplasm"/>
    <property type="evidence" value="ECO:0007669"/>
    <property type="project" value="UniProtKB-SubCell"/>
</dbReference>